<evidence type="ECO:0000256" key="4">
    <source>
        <dbReference type="ARBA" id="ARBA00022801"/>
    </source>
</evidence>
<dbReference type="EMBL" id="BMAY01000006">
    <property type="protein sequence ID" value="GFZ27077.1"/>
    <property type="molecule type" value="Genomic_DNA"/>
</dbReference>
<reference evidence="8" key="1">
    <citation type="submission" date="2020-08" db="EMBL/GenBank/DDBJ databases">
        <title>Taxonomic study for Lactobacillus species isolated from hardwood bark.</title>
        <authorList>
            <person name="Tohno M."/>
            <person name="Tanizawa Y."/>
        </authorList>
    </citation>
    <scope>NUCLEOTIDE SEQUENCE</scope>
    <source>
        <strain evidence="8">B40</strain>
    </source>
</reference>
<dbReference type="AlphaFoldDB" id="A0A916VHV6"/>
<dbReference type="PANTHER" id="PTHR30471:SF3">
    <property type="entry name" value="UPF0758 PROTEIN YEES-RELATED"/>
    <property type="match status" value="1"/>
</dbReference>
<feature type="domain" description="MPN" evidence="7">
    <location>
        <begin position="86"/>
        <end position="208"/>
    </location>
</feature>
<evidence type="ECO:0000256" key="2">
    <source>
        <dbReference type="ARBA" id="ARBA00022670"/>
    </source>
</evidence>
<dbReference type="InterPro" id="IPR020891">
    <property type="entry name" value="UPF0758_CS"/>
</dbReference>
<dbReference type="Proteomes" id="UP000677218">
    <property type="component" value="Unassembled WGS sequence"/>
</dbReference>
<evidence type="ECO:0000259" key="7">
    <source>
        <dbReference type="PROSITE" id="PS50249"/>
    </source>
</evidence>
<dbReference type="GO" id="GO:0008237">
    <property type="term" value="F:metallopeptidase activity"/>
    <property type="evidence" value="ECO:0007669"/>
    <property type="project" value="UniProtKB-KW"/>
</dbReference>
<keyword evidence="2" id="KW-0645">Protease</keyword>
<comment type="caution">
    <text evidence="8">The sequence shown here is derived from an EMBL/GenBank/DDBJ whole genome shotgun (WGS) entry which is preliminary data.</text>
</comment>
<accession>A0A916VHV6</accession>
<dbReference type="InterPro" id="IPR037518">
    <property type="entry name" value="MPN"/>
</dbReference>
<dbReference type="PROSITE" id="PS01302">
    <property type="entry name" value="UPF0758"/>
    <property type="match status" value="1"/>
</dbReference>
<dbReference type="GO" id="GO:0006508">
    <property type="term" value="P:proteolysis"/>
    <property type="evidence" value="ECO:0007669"/>
    <property type="project" value="UniProtKB-KW"/>
</dbReference>
<dbReference type="Gene3D" id="3.40.140.10">
    <property type="entry name" value="Cytidine Deaminase, domain 2"/>
    <property type="match status" value="1"/>
</dbReference>
<evidence type="ECO:0000313" key="8">
    <source>
        <dbReference type="EMBL" id="GFZ27077.1"/>
    </source>
</evidence>
<protein>
    <submittedName>
        <fullName evidence="8">DNA repair protein RadC</fullName>
    </submittedName>
</protein>
<evidence type="ECO:0000256" key="6">
    <source>
        <dbReference type="ARBA" id="ARBA00023049"/>
    </source>
</evidence>
<proteinExistence type="inferred from homology"/>
<evidence type="ECO:0000256" key="3">
    <source>
        <dbReference type="ARBA" id="ARBA00022723"/>
    </source>
</evidence>
<keyword evidence="5" id="KW-0862">Zinc</keyword>
<organism evidence="8 9">
    <name type="scientific">Lactobacillus corticis</name>
    <dbReference type="NCBI Taxonomy" id="2201249"/>
    <lineage>
        <taxon>Bacteria</taxon>
        <taxon>Bacillati</taxon>
        <taxon>Bacillota</taxon>
        <taxon>Bacilli</taxon>
        <taxon>Lactobacillales</taxon>
        <taxon>Lactobacillaceae</taxon>
        <taxon>Lactobacillus</taxon>
    </lineage>
</organism>
<dbReference type="PANTHER" id="PTHR30471">
    <property type="entry name" value="DNA REPAIR PROTEIN RADC"/>
    <property type="match status" value="1"/>
</dbReference>
<dbReference type="CDD" id="cd08071">
    <property type="entry name" value="MPN_DUF2466"/>
    <property type="match status" value="1"/>
</dbReference>
<dbReference type="PROSITE" id="PS50249">
    <property type="entry name" value="MPN"/>
    <property type="match status" value="1"/>
</dbReference>
<evidence type="ECO:0000256" key="5">
    <source>
        <dbReference type="ARBA" id="ARBA00022833"/>
    </source>
</evidence>
<sequence>MEYINYDKHQLIRSDFELLEQLIVALEQAGVDQLADLPNFFRKNQIKGLSDFVQFLKGPQASAELATAAEGLFDRIRANYSELPQTFPDHQAVGQYWANRLGNLKQEEFWALYVNNAAQIVAEKQISRGTLDRTMVHPRDVMRWALIYGAGGVFICHNHPSGRLTPSKADVNTSKQLMAAAQSMEIDLVDHFIVGKGRFLSMVEAGYLECI</sequence>
<evidence type="ECO:0000313" key="9">
    <source>
        <dbReference type="Proteomes" id="UP000677218"/>
    </source>
</evidence>
<keyword evidence="6" id="KW-0482">Metalloprotease</keyword>
<dbReference type="InterPro" id="IPR001405">
    <property type="entry name" value="UPF0758"/>
</dbReference>
<dbReference type="Pfam" id="PF04002">
    <property type="entry name" value="RadC"/>
    <property type="match status" value="1"/>
</dbReference>
<dbReference type="RefSeq" id="WP_212780773.1">
    <property type="nucleotide sequence ID" value="NZ_BMAY01000006.1"/>
</dbReference>
<dbReference type="GO" id="GO:0046872">
    <property type="term" value="F:metal ion binding"/>
    <property type="evidence" value="ECO:0007669"/>
    <property type="project" value="UniProtKB-KW"/>
</dbReference>
<keyword evidence="9" id="KW-1185">Reference proteome</keyword>
<evidence type="ECO:0000256" key="1">
    <source>
        <dbReference type="ARBA" id="ARBA00010243"/>
    </source>
</evidence>
<dbReference type="InterPro" id="IPR025657">
    <property type="entry name" value="RadC_JAB"/>
</dbReference>
<keyword evidence="3" id="KW-0479">Metal-binding</keyword>
<name>A0A916VHV6_9LACO</name>
<gene>
    <name evidence="8" type="primary">radC</name>
    <name evidence="8" type="ORF">LCB40_09570</name>
</gene>
<keyword evidence="4" id="KW-0378">Hydrolase</keyword>
<comment type="similarity">
    <text evidence="1">Belongs to the UPF0758 family.</text>
</comment>